<protein>
    <submittedName>
        <fullName evidence="1">Uncharacterized protein</fullName>
    </submittedName>
</protein>
<comment type="caution">
    <text evidence="1">The sequence shown here is derived from an EMBL/GenBank/DDBJ whole genome shotgun (WGS) entry which is preliminary data.</text>
</comment>
<reference evidence="1 2" key="1">
    <citation type="submission" date="2017-11" db="EMBL/GenBank/DDBJ databases">
        <title>De-novo sequencing of pomegranate (Punica granatum L.) genome.</title>
        <authorList>
            <person name="Akparov Z."/>
            <person name="Amiraslanov A."/>
            <person name="Hajiyeva S."/>
            <person name="Abbasov M."/>
            <person name="Kaur K."/>
            <person name="Hamwieh A."/>
            <person name="Solovyev V."/>
            <person name="Salamov A."/>
            <person name="Braich B."/>
            <person name="Kosarev P."/>
            <person name="Mahmoud A."/>
            <person name="Hajiyev E."/>
            <person name="Babayeva S."/>
            <person name="Izzatullayeva V."/>
            <person name="Mammadov A."/>
            <person name="Mammadov A."/>
            <person name="Sharifova S."/>
            <person name="Ojaghi J."/>
            <person name="Eynullazada K."/>
            <person name="Bayramov B."/>
            <person name="Abdulazimova A."/>
            <person name="Shahmuradov I."/>
        </authorList>
    </citation>
    <scope>NUCLEOTIDE SEQUENCE [LARGE SCALE GENOMIC DNA]</scope>
    <source>
        <strain evidence="2">cv. AG2017</strain>
        <tissue evidence="1">Leaf</tissue>
    </source>
</reference>
<dbReference type="AlphaFoldDB" id="A0A2I0HT74"/>
<evidence type="ECO:0000313" key="2">
    <source>
        <dbReference type="Proteomes" id="UP000233551"/>
    </source>
</evidence>
<keyword evidence="2" id="KW-1185">Reference proteome</keyword>
<sequence length="68" mass="7235">MEVGSGRQIEGFAPESIGISNLRFRSIRGLGAPIGDPNFTLEVFGILCESRHRAMNGGAGPVWSMTGE</sequence>
<proteinExistence type="predicted"/>
<name>A0A2I0HT74_PUNGR</name>
<evidence type="ECO:0000313" key="1">
    <source>
        <dbReference type="EMBL" id="PKI34911.1"/>
    </source>
</evidence>
<gene>
    <name evidence="1" type="ORF">CRG98_044691</name>
</gene>
<dbReference type="Proteomes" id="UP000233551">
    <property type="component" value="Unassembled WGS sequence"/>
</dbReference>
<accession>A0A2I0HT74</accession>
<organism evidence="1 2">
    <name type="scientific">Punica granatum</name>
    <name type="common">Pomegranate</name>
    <dbReference type="NCBI Taxonomy" id="22663"/>
    <lineage>
        <taxon>Eukaryota</taxon>
        <taxon>Viridiplantae</taxon>
        <taxon>Streptophyta</taxon>
        <taxon>Embryophyta</taxon>
        <taxon>Tracheophyta</taxon>
        <taxon>Spermatophyta</taxon>
        <taxon>Magnoliopsida</taxon>
        <taxon>eudicotyledons</taxon>
        <taxon>Gunneridae</taxon>
        <taxon>Pentapetalae</taxon>
        <taxon>rosids</taxon>
        <taxon>malvids</taxon>
        <taxon>Myrtales</taxon>
        <taxon>Lythraceae</taxon>
        <taxon>Punica</taxon>
    </lineage>
</organism>
<dbReference type="EMBL" id="PGOL01005560">
    <property type="protein sequence ID" value="PKI34911.1"/>
    <property type="molecule type" value="Genomic_DNA"/>
</dbReference>